<dbReference type="InterPro" id="IPR006652">
    <property type="entry name" value="Kelch_1"/>
</dbReference>
<dbReference type="EMBL" id="BJWL01000466">
    <property type="protein sequence ID" value="GFS46391.1"/>
    <property type="molecule type" value="Genomic_DNA"/>
</dbReference>
<dbReference type="Pfam" id="PF01344">
    <property type="entry name" value="Kelch_1"/>
    <property type="match status" value="1"/>
</dbReference>
<sequence length="374" mass="41407">MGSLASPPPPSAPPPSEGTSLSRCRVYASFCSRGLGINTSICNWIYCYNLTDHTWSPVSSIPGLIENHFLKGFAMASIGDSIYIIGGRQCRKESIHSSVESDDFLEVNREVRSSVLRYDVGTDKWSTCAPLNTPRYDFACTVCDNKIYVAGGQSTLVGARGVSSTEMYNPSLDEWTQLPNMNTLRYKCAGVTWHGKIHVVGGFVESTDCPMVRYTDRTSTEVYNEQSGKWDLVPGMWQLDVPPNQIVAVEGRLLSSGDCLNAWKGHIEAYDGQLNLWYVVEGSQLQIPSSPRSTSSSDGERWPTTKRNFLTMAPIGTYLYFLVGYRTSRDSFCTKLGVHVFNTSATGGGWRCLEPIEEEGEKELCSHCCVVQFP</sequence>
<evidence type="ECO:0008006" key="3">
    <source>
        <dbReference type="Google" id="ProtNLM"/>
    </source>
</evidence>
<gene>
    <name evidence="1" type="ORF">Acr_00g0101950</name>
</gene>
<dbReference type="SMART" id="SM00612">
    <property type="entry name" value="Kelch"/>
    <property type="match status" value="2"/>
</dbReference>
<evidence type="ECO:0000313" key="1">
    <source>
        <dbReference type="EMBL" id="GFS46391.1"/>
    </source>
</evidence>
<accession>A0A7J0E0L4</accession>
<name>A0A7J0E0L4_9ERIC</name>
<keyword evidence="2" id="KW-1185">Reference proteome</keyword>
<dbReference type="Proteomes" id="UP000585474">
    <property type="component" value="Unassembled WGS sequence"/>
</dbReference>
<organism evidence="1 2">
    <name type="scientific">Actinidia rufa</name>
    <dbReference type="NCBI Taxonomy" id="165716"/>
    <lineage>
        <taxon>Eukaryota</taxon>
        <taxon>Viridiplantae</taxon>
        <taxon>Streptophyta</taxon>
        <taxon>Embryophyta</taxon>
        <taxon>Tracheophyta</taxon>
        <taxon>Spermatophyta</taxon>
        <taxon>Magnoliopsida</taxon>
        <taxon>eudicotyledons</taxon>
        <taxon>Gunneridae</taxon>
        <taxon>Pentapetalae</taxon>
        <taxon>asterids</taxon>
        <taxon>Ericales</taxon>
        <taxon>Actinidiaceae</taxon>
        <taxon>Actinidia</taxon>
    </lineage>
</organism>
<dbReference type="Gene3D" id="2.120.10.80">
    <property type="entry name" value="Kelch-type beta propeller"/>
    <property type="match status" value="1"/>
</dbReference>
<dbReference type="OrthoDB" id="45365at2759"/>
<evidence type="ECO:0000313" key="2">
    <source>
        <dbReference type="Proteomes" id="UP000585474"/>
    </source>
</evidence>
<dbReference type="SUPFAM" id="SSF117281">
    <property type="entry name" value="Kelch motif"/>
    <property type="match status" value="1"/>
</dbReference>
<dbReference type="PANTHER" id="PTHR47365">
    <property type="entry name" value="PLANT PROTEIN, PUTATIVE-RELATED"/>
    <property type="match status" value="1"/>
</dbReference>
<reference evidence="2" key="1">
    <citation type="submission" date="2019-07" db="EMBL/GenBank/DDBJ databases">
        <title>De Novo Assembly of kiwifruit Actinidia rufa.</title>
        <authorList>
            <person name="Sugita-Konishi S."/>
            <person name="Sato K."/>
            <person name="Mori E."/>
            <person name="Abe Y."/>
            <person name="Kisaki G."/>
            <person name="Hamano K."/>
            <person name="Suezawa K."/>
            <person name="Otani M."/>
            <person name="Fukuda T."/>
            <person name="Manabe T."/>
            <person name="Gomi K."/>
            <person name="Tabuchi M."/>
            <person name="Akimitsu K."/>
            <person name="Kataoka I."/>
        </authorList>
    </citation>
    <scope>NUCLEOTIDE SEQUENCE [LARGE SCALE GENOMIC DNA]</scope>
    <source>
        <strain evidence="2">cv. Fuchu</strain>
    </source>
</reference>
<protein>
    <recommendedName>
        <fullName evidence="3">Galactose oxidase/kelch repeat superfamily protein</fullName>
    </recommendedName>
</protein>
<dbReference type="AlphaFoldDB" id="A0A7J0E0L4"/>
<dbReference type="InterPro" id="IPR015915">
    <property type="entry name" value="Kelch-typ_b-propeller"/>
</dbReference>
<proteinExistence type="predicted"/>
<dbReference type="PANTHER" id="PTHR47365:SF1">
    <property type="entry name" value="F-BOX_KELCH-REPEAT PROTEIN"/>
    <property type="match status" value="1"/>
</dbReference>
<comment type="caution">
    <text evidence="1">The sequence shown here is derived from an EMBL/GenBank/DDBJ whole genome shotgun (WGS) entry which is preliminary data.</text>
</comment>